<dbReference type="EMBL" id="JBDLNV010000003">
    <property type="protein sequence ID" value="MFM1723442.1"/>
    <property type="molecule type" value="Genomic_DNA"/>
</dbReference>
<gene>
    <name evidence="1" type="ORF">ABEU20_002009</name>
</gene>
<comment type="caution">
    <text evidence="1">The sequence shown here is derived from an EMBL/GenBank/DDBJ whole genome shotgun (WGS) entry which is preliminary data.</text>
</comment>
<proteinExistence type="predicted"/>
<dbReference type="InterPro" id="IPR023393">
    <property type="entry name" value="START-like_dom_sf"/>
</dbReference>
<dbReference type="InterPro" id="IPR019639">
    <property type="entry name" value="DUF2505"/>
</dbReference>
<sequence length="169" mass="18144">MPKRFEFSAEFEYPVESVHALLTDEGYWRSRLAPGSGGTVEVLESADHDGSPLVTVTMTETVDPGNFPSLVRKVVRGEMRMQRIDMWRPVDDGRASGRVEGASTGIPVAIAGDYDLSPLGSGALLAVSGTITAKIPVIGGSIEALARQMVGQMVARDREELLRRLTDGG</sequence>
<evidence type="ECO:0000313" key="2">
    <source>
        <dbReference type="Proteomes" id="UP001629745"/>
    </source>
</evidence>
<accession>A0ABW9FD02</accession>
<dbReference type="Gene3D" id="3.30.530.20">
    <property type="match status" value="1"/>
</dbReference>
<evidence type="ECO:0000313" key="1">
    <source>
        <dbReference type="EMBL" id="MFM1723442.1"/>
    </source>
</evidence>
<dbReference type="Pfam" id="PF10698">
    <property type="entry name" value="DUF2505"/>
    <property type="match status" value="1"/>
</dbReference>
<protein>
    <submittedName>
        <fullName evidence="1">DUF2505 domain-containing protein</fullName>
    </submittedName>
</protein>
<keyword evidence="2" id="KW-1185">Reference proteome</keyword>
<organism evidence="1 2">
    <name type="scientific">Rhodococcus parequi</name>
    <dbReference type="NCBI Taxonomy" id="3137122"/>
    <lineage>
        <taxon>Bacteria</taxon>
        <taxon>Bacillati</taxon>
        <taxon>Actinomycetota</taxon>
        <taxon>Actinomycetes</taxon>
        <taxon>Mycobacteriales</taxon>
        <taxon>Nocardiaceae</taxon>
        <taxon>Rhodococcus</taxon>
    </lineage>
</organism>
<reference evidence="1 2" key="1">
    <citation type="submission" date="2023-11" db="EMBL/GenBank/DDBJ databases">
        <authorList>
            <person name="Val-Calvo J."/>
            <person name="Scortti M."/>
            <person name="Vazquez-Boland J."/>
        </authorList>
    </citation>
    <scope>NUCLEOTIDE SEQUENCE [LARGE SCALE GENOMIC DNA]</scope>
    <source>
        <strain evidence="1 2">PAM 2766</strain>
    </source>
</reference>
<name>A0ABW9FD02_9NOCA</name>
<dbReference type="Proteomes" id="UP001629745">
    <property type="component" value="Unassembled WGS sequence"/>
</dbReference>
<dbReference type="RefSeq" id="WP_420164018.1">
    <property type="nucleotide sequence ID" value="NZ_JBDLNV010000003.1"/>
</dbReference>
<dbReference type="SUPFAM" id="SSF55961">
    <property type="entry name" value="Bet v1-like"/>
    <property type="match status" value="1"/>
</dbReference>